<dbReference type="FunFam" id="3.30.70.270:FF:000001">
    <property type="entry name" value="Diguanylate cyclase domain protein"/>
    <property type="match status" value="1"/>
</dbReference>
<dbReference type="SUPFAM" id="SSF55073">
    <property type="entry name" value="Nucleotide cyclase"/>
    <property type="match status" value="1"/>
</dbReference>
<protein>
    <recommendedName>
        <fullName evidence="1">GGDEF domain-containing protein</fullName>
    </recommendedName>
</protein>
<dbReference type="HOGENOM" id="CLU_000445_11_16_9"/>
<dbReference type="InterPro" id="IPR043128">
    <property type="entry name" value="Rev_trsase/Diguanyl_cyclase"/>
</dbReference>
<dbReference type="KEGG" id="gjf:M493_07535"/>
<dbReference type="InterPro" id="IPR000014">
    <property type="entry name" value="PAS"/>
</dbReference>
<sequence>MSEQLSFIEKVDTFDGRTIYVRLSLSYIEYDGNPAIQGIMLDVTERIHYENRLKYLAFHDSLTGFPNRRLFLDLVRQSIEEAKRENRRLAVMYIDMDRFKEVNDTFGHDVGDQLLKLFAQRVKDNIGANAIPCRIGGDEFLVLVKDVANDAQIEKTAHKLQQSMQPPFLVNGHKIVATISIGIAVYPSDGNSSKELIRHADYALYRAKSVRNSYQFYSQNVRKAAK</sequence>
<dbReference type="InterPro" id="IPR029787">
    <property type="entry name" value="Nucleotide_cyclase"/>
</dbReference>
<evidence type="ECO:0000313" key="3">
    <source>
        <dbReference type="Proteomes" id="UP000015500"/>
    </source>
</evidence>
<dbReference type="InterPro" id="IPR035965">
    <property type="entry name" value="PAS-like_dom_sf"/>
</dbReference>
<dbReference type="PATRIC" id="fig|1345697.3.peg.1426"/>
<dbReference type="Pfam" id="PF00990">
    <property type="entry name" value="GGDEF"/>
    <property type="match status" value="1"/>
</dbReference>
<dbReference type="SMART" id="SM00267">
    <property type="entry name" value="GGDEF"/>
    <property type="match status" value="1"/>
</dbReference>
<gene>
    <name evidence="2" type="ORF">M493_07535</name>
</gene>
<dbReference type="PANTHER" id="PTHR46663:SF2">
    <property type="entry name" value="GGDEF DOMAIN-CONTAINING PROTEIN"/>
    <property type="match status" value="1"/>
</dbReference>
<dbReference type="PANTHER" id="PTHR46663">
    <property type="entry name" value="DIGUANYLATE CYCLASE DGCT-RELATED"/>
    <property type="match status" value="1"/>
</dbReference>
<keyword evidence="3" id="KW-1185">Reference proteome</keyword>
<dbReference type="NCBIfam" id="TIGR00229">
    <property type="entry name" value="sensory_box"/>
    <property type="match status" value="1"/>
</dbReference>
<accession>S5Z4B6</accession>
<dbReference type="AlphaFoldDB" id="S5Z4B6"/>
<evidence type="ECO:0000259" key="1">
    <source>
        <dbReference type="PROSITE" id="PS50887"/>
    </source>
</evidence>
<dbReference type="CDD" id="cd01949">
    <property type="entry name" value="GGDEF"/>
    <property type="match status" value="1"/>
</dbReference>
<dbReference type="Proteomes" id="UP000015500">
    <property type="component" value="Chromosome"/>
</dbReference>
<feature type="domain" description="GGDEF" evidence="1">
    <location>
        <begin position="87"/>
        <end position="219"/>
    </location>
</feature>
<dbReference type="InterPro" id="IPR000160">
    <property type="entry name" value="GGDEF_dom"/>
</dbReference>
<reference evidence="2 3" key="1">
    <citation type="journal article" date="2014" name="Genome Announc.">
        <title>Complete Genome Sequence of the Thermophilic Polychlorinated Biphenyl Degrader Geobacillus sp. Strain JF8 (NBRC 109937).</title>
        <authorList>
            <person name="Shintani M."/>
            <person name="Ohtsubo Y."/>
            <person name="Fukuda K."/>
            <person name="Hosoyama A."/>
            <person name="Ohji S."/>
            <person name="Yamazoe A."/>
            <person name="Fujita N."/>
            <person name="Nagata Y."/>
            <person name="Tsuda M."/>
            <person name="Hatta T."/>
            <person name="Kimbara K."/>
        </authorList>
    </citation>
    <scope>NUCLEOTIDE SEQUENCE [LARGE SCALE GENOMIC DNA]</scope>
    <source>
        <strain evidence="2 3">JF8</strain>
    </source>
</reference>
<dbReference type="InterPro" id="IPR052163">
    <property type="entry name" value="DGC-Regulatory_Protein"/>
</dbReference>
<dbReference type="NCBIfam" id="TIGR00254">
    <property type="entry name" value="GGDEF"/>
    <property type="match status" value="1"/>
</dbReference>
<evidence type="ECO:0000313" key="2">
    <source>
        <dbReference type="EMBL" id="AGT31792.1"/>
    </source>
</evidence>
<organism evidence="2 3">
    <name type="scientific">Geobacillus genomosp. 3</name>
    <dbReference type="NCBI Taxonomy" id="1921421"/>
    <lineage>
        <taxon>Bacteria</taxon>
        <taxon>Bacillati</taxon>
        <taxon>Bacillota</taxon>
        <taxon>Bacilli</taxon>
        <taxon>Bacillales</taxon>
        <taxon>Anoxybacillaceae</taxon>
        <taxon>Geobacillus</taxon>
    </lineage>
</organism>
<proteinExistence type="predicted"/>
<dbReference type="RefSeq" id="WP_020959602.1">
    <property type="nucleotide sequence ID" value="NC_022080.4"/>
</dbReference>
<name>S5Z4B6_GEOG3</name>
<dbReference type="PROSITE" id="PS50887">
    <property type="entry name" value="GGDEF"/>
    <property type="match status" value="1"/>
</dbReference>
<dbReference type="SUPFAM" id="SSF55785">
    <property type="entry name" value="PYP-like sensor domain (PAS domain)"/>
    <property type="match status" value="1"/>
</dbReference>
<dbReference type="STRING" id="1921421.M493_07535"/>
<dbReference type="EMBL" id="CP006254">
    <property type="protein sequence ID" value="AGT31792.1"/>
    <property type="molecule type" value="Genomic_DNA"/>
</dbReference>
<dbReference type="Gene3D" id="3.30.70.270">
    <property type="match status" value="1"/>
</dbReference>